<keyword evidence="4" id="KW-1185">Reference proteome</keyword>
<dbReference type="EMBL" id="CABDUW010007890">
    <property type="protein sequence ID" value="VTJ91356.1"/>
    <property type="molecule type" value="Genomic_DNA"/>
</dbReference>
<dbReference type="GO" id="GO:0000172">
    <property type="term" value="C:ribonuclease MRP complex"/>
    <property type="evidence" value="ECO:0007669"/>
    <property type="project" value="InterPro"/>
</dbReference>
<dbReference type="PANTHER" id="PTHR22731">
    <property type="entry name" value="RIBONUCLEASES P/MRP PROTEIN SUBUNIT POP1"/>
    <property type="match status" value="1"/>
</dbReference>
<dbReference type="GO" id="GO:0001682">
    <property type="term" value="P:tRNA 5'-leader removal"/>
    <property type="evidence" value="ECO:0007669"/>
    <property type="project" value="InterPro"/>
</dbReference>
<sequence length="348" mass="38715">DILEEIKTVCQCVEPIKSKICTPNPLLKPSQEESQIELADEKIGKKRKRKDDGENAKSVKKVIGDGTRDPCQPYSWISPTTGIVISDLTMEMNRFRLIGPLSHCILTEALKVASVHTGEEDTGETPHLWWSDMCKNPDSVSLHHRQEAVFELLGGITSPAEIPAGTILGLTVGDPRINLPPKRSRALSNPEKCQDNEKVRQLLLEGVPVECTHSFIWNQDICKSVTENKISDQDLNRKRSELLVPGSQLVLGPQESKIPILLIQQPGKVTGEERLGWGSGWDVLLPKGWGMAFWIPLIYRGARVGGLKEALMHSQYKRLPHIPGDFPDCPAGALFAEEQAKNLLEKYK</sequence>
<dbReference type="Proteomes" id="UP000335636">
    <property type="component" value="Unassembled WGS sequence"/>
</dbReference>
<evidence type="ECO:0000256" key="1">
    <source>
        <dbReference type="SAM" id="MobiDB-lite"/>
    </source>
</evidence>
<dbReference type="InterPro" id="IPR039182">
    <property type="entry name" value="Pop1"/>
</dbReference>
<reference evidence="3" key="1">
    <citation type="submission" date="2019-04" db="EMBL/GenBank/DDBJ databases">
        <authorList>
            <person name="Alioto T."/>
            <person name="Alioto T."/>
        </authorList>
    </citation>
    <scope>NUCLEOTIDE SEQUENCE [LARGE SCALE GENOMIC DNA]</scope>
</reference>
<gene>
    <name evidence="3" type="ORF">MONAX_5E011176</name>
</gene>
<protein>
    <recommendedName>
        <fullName evidence="2">POPLD domain-containing protein</fullName>
    </recommendedName>
</protein>
<accession>A0A5E4DB90</accession>
<evidence type="ECO:0000259" key="2">
    <source>
        <dbReference type="Pfam" id="PF08170"/>
    </source>
</evidence>
<evidence type="ECO:0000313" key="3">
    <source>
        <dbReference type="EMBL" id="VTJ91356.1"/>
    </source>
</evidence>
<dbReference type="AlphaFoldDB" id="A0A5E4DB90"/>
<feature type="non-terminal residue" evidence="3">
    <location>
        <position position="348"/>
    </location>
</feature>
<feature type="non-terminal residue" evidence="3">
    <location>
        <position position="1"/>
    </location>
</feature>
<organism evidence="3 4">
    <name type="scientific">Marmota monax</name>
    <name type="common">Woodchuck</name>
    <dbReference type="NCBI Taxonomy" id="9995"/>
    <lineage>
        <taxon>Eukaryota</taxon>
        <taxon>Metazoa</taxon>
        <taxon>Chordata</taxon>
        <taxon>Craniata</taxon>
        <taxon>Vertebrata</taxon>
        <taxon>Euteleostomi</taxon>
        <taxon>Mammalia</taxon>
        <taxon>Eutheria</taxon>
        <taxon>Euarchontoglires</taxon>
        <taxon>Glires</taxon>
        <taxon>Rodentia</taxon>
        <taxon>Sciuromorpha</taxon>
        <taxon>Sciuridae</taxon>
        <taxon>Xerinae</taxon>
        <taxon>Marmotini</taxon>
        <taxon>Marmota</taxon>
    </lineage>
</organism>
<feature type="domain" description="POPLD" evidence="2">
    <location>
        <begin position="280"/>
        <end position="348"/>
    </location>
</feature>
<name>A0A5E4DB90_MARMO</name>
<proteinExistence type="predicted"/>
<evidence type="ECO:0000313" key="4">
    <source>
        <dbReference type="Proteomes" id="UP000335636"/>
    </source>
</evidence>
<dbReference type="InterPro" id="IPR012590">
    <property type="entry name" value="POPLD_dom"/>
</dbReference>
<feature type="region of interest" description="Disordered" evidence="1">
    <location>
        <begin position="31"/>
        <end position="58"/>
    </location>
</feature>
<dbReference type="Pfam" id="PF08170">
    <property type="entry name" value="POPLD"/>
    <property type="match status" value="1"/>
</dbReference>
<comment type="caution">
    <text evidence="3">The sequence shown here is derived from an EMBL/GenBank/DDBJ whole genome shotgun (WGS) entry which is preliminary data.</text>
</comment>
<dbReference type="PANTHER" id="PTHR22731:SF3">
    <property type="entry name" value="RIBONUCLEASES P_MRP PROTEIN SUBUNIT POP1"/>
    <property type="match status" value="1"/>
</dbReference>
<dbReference type="GO" id="GO:0005655">
    <property type="term" value="C:nucleolar ribonuclease P complex"/>
    <property type="evidence" value="ECO:0007669"/>
    <property type="project" value="InterPro"/>
</dbReference>